<proteinExistence type="predicted"/>
<dbReference type="InterPro" id="IPR058678">
    <property type="entry name" value="ARM_PUB"/>
</dbReference>
<dbReference type="AlphaFoldDB" id="A0A9Q0FQD1"/>
<evidence type="ECO:0000256" key="1">
    <source>
        <dbReference type="ARBA" id="ARBA00000900"/>
    </source>
</evidence>
<keyword evidence="4 5" id="KW-0833">Ubl conjugation pathway</keyword>
<sequence>MGFTWRRKRISASEEARKKMDLKELVIPRHFICPISLDLMKDPVTMSSGITFDQIPNHTLRKMIQDWCVENQNHGVERIPTPRVPVSQVQVYEVLLNIQASVKRLDQDECLGLVLKIKKWGNESERNRRSIIANGTTSVLAAAFDAFAAGDHVSFEKNSSLLEEILSVISWMFPLGVEAQKHFGSRDSLRCMVWFLKCGDISGKENSLIVLQELLCSGHRYVEALAKTDEVTEVLFRLVKYPIGPSVTKAALMVLFYLVSSSTSDEGVKSALMKMGLVSLLLEVIIDSEKSISERALGVFDSLCDSEEGRKEAYGNVLTIPVLVKKLLRVSALATQFSVSALLKLSKHDKEHEEKVLVESLQVGAFQKLVLLLQLGCGGETKEKASEILKIMNPYRAGLECLDSSDFKNLKRSF</sequence>
<dbReference type="Pfam" id="PF25598">
    <property type="entry name" value="ARM_PUB"/>
    <property type="match status" value="1"/>
</dbReference>
<dbReference type="InterPro" id="IPR013083">
    <property type="entry name" value="Znf_RING/FYVE/PHD"/>
</dbReference>
<dbReference type="InterPro" id="IPR016024">
    <property type="entry name" value="ARM-type_fold"/>
</dbReference>
<keyword evidence="8" id="KW-1185">Reference proteome</keyword>
<dbReference type="PANTHER" id="PTHR22849">
    <property type="entry name" value="WDSAM1 PROTEIN"/>
    <property type="match status" value="1"/>
</dbReference>
<evidence type="ECO:0000313" key="8">
    <source>
        <dbReference type="Proteomes" id="UP001141552"/>
    </source>
</evidence>
<dbReference type="EMBL" id="JAKUCV010004288">
    <property type="protein sequence ID" value="KAJ4835819.1"/>
    <property type="molecule type" value="Genomic_DNA"/>
</dbReference>
<dbReference type="GO" id="GO:0016567">
    <property type="term" value="P:protein ubiquitination"/>
    <property type="evidence" value="ECO:0007669"/>
    <property type="project" value="UniProtKB-UniRule"/>
</dbReference>
<dbReference type="SMART" id="SM00504">
    <property type="entry name" value="Ubox"/>
    <property type="match status" value="1"/>
</dbReference>
<organism evidence="7 8">
    <name type="scientific">Turnera subulata</name>
    <dbReference type="NCBI Taxonomy" id="218843"/>
    <lineage>
        <taxon>Eukaryota</taxon>
        <taxon>Viridiplantae</taxon>
        <taxon>Streptophyta</taxon>
        <taxon>Embryophyta</taxon>
        <taxon>Tracheophyta</taxon>
        <taxon>Spermatophyta</taxon>
        <taxon>Magnoliopsida</taxon>
        <taxon>eudicotyledons</taxon>
        <taxon>Gunneridae</taxon>
        <taxon>Pentapetalae</taxon>
        <taxon>rosids</taxon>
        <taxon>fabids</taxon>
        <taxon>Malpighiales</taxon>
        <taxon>Passifloraceae</taxon>
        <taxon>Turnera</taxon>
    </lineage>
</organism>
<dbReference type="GO" id="GO:0061630">
    <property type="term" value="F:ubiquitin protein ligase activity"/>
    <property type="evidence" value="ECO:0007669"/>
    <property type="project" value="UniProtKB-UniRule"/>
</dbReference>
<comment type="catalytic activity">
    <reaction evidence="1 5">
        <text>S-ubiquitinyl-[E2 ubiquitin-conjugating enzyme]-L-cysteine + [acceptor protein]-L-lysine = [E2 ubiquitin-conjugating enzyme]-L-cysteine + N(6)-ubiquitinyl-[acceptor protein]-L-lysine.</text>
        <dbReference type="EC" id="2.3.2.27"/>
    </reaction>
</comment>
<dbReference type="InterPro" id="IPR003613">
    <property type="entry name" value="Ubox_domain"/>
</dbReference>
<dbReference type="SUPFAM" id="SSF57850">
    <property type="entry name" value="RING/U-box"/>
    <property type="match status" value="1"/>
</dbReference>
<feature type="domain" description="U-box" evidence="6">
    <location>
        <begin position="30"/>
        <end position="67"/>
    </location>
</feature>
<dbReference type="Gene3D" id="3.30.40.10">
    <property type="entry name" value="Zinc/RING finger domain, C3HC4 (zinc finger)"/>
    <property type="match status" value="1"/>
</dbReference>
<comment type="function">
    <text evidence="5">Functions as an E3 ubiquitin ligase.</text>
</comment>
<evidence type="ECO:0000256" key="3">
    <source>
        <dbReference type="ARBA" id="ARBA00022679"/>
    </source>
</evidence>
<dbReference type="Proteomes" id="UP001141552">
    <property type="component" value="Unassembled WGS sequence"/>
</dbReference>
<evidence type="ECO:0000256" key="4">
    <source>
        <dbReference type="ARBA" id="ARBA00022786"/>
    </source>
</evidence>
<comment type="caution">
    <text evidence="7">The sequence shown here is derived from an EMBL/GenBank/DDBJ whole genome shotgun (WGS) entry which is preliminary data.</text>
</comment>
<name>A0A9Q0FQD1_9ROSI</name>
<accession>A0A9Q0FQD1</accession>
<reference evidence="7" key="1">
    <citation type="submission" date="2022-02" db="EMBL/GenBank/DDBJ databases">
        <authorList>
            <person name="Henning P.M."/>
            <person name="McCubbin A.G."/>
            <person name="Shore J.S."/>
        </authorList>
    </citation>
    <scope>NUCLEOTIDE SEQUENCE</scope>
    <source>
        <strain evidence="7">F60SS</strain>
        <tissue evidence="7">Leaves</tissue>
    </source>
</reference>
<evidence type="ECO:0000256" key="5">
    <source>
        <dbReference type="RuleBase" id="RU369093"/>
    </source>
</evidence>
<dbReference type="Pfam" id="PF04564">
    <property type="entry name" value="U-box"/>
    <property type="match status" value="1"/>
</dbReference>
<evidence type="ECO:0000256" key="2">
    <source>
        <dbReference type="ARBA" id="ARBA00004906"/>
    </source>
</evidence>
<reference evidence="7" key="2">
    <citation type="journal article" date="2023" name="Plants (Basel)">
        <title>Annotation of the Turnera subulata (Passifloraceae) Draft Genome Reveals the S-Locus Evolved after the Divergence of Turneroideae from Passifloroideae in a Stepwise Manner.</title>
        <authorList>
            <person name="Henning P.M."/>
            <person name="Roalson E.H."/>
            <person name="Mir W."/>
            <person name="McCubbin A.G."/>
            <person name="Shore J.S."/>
        </authorList>
    </citation>
    <scope>NUCLEOTIDE SEQUENCE</scope>
    <source>
        <strain evidence="7">F60SS</strain>
    </source>
</reference>
<dbReference type="EC" id="2.3.2.27" evidence="5"/>
<dbReference type="Gene3D" id="1.25.10.10">
    <property type="entry name" value="Leucine-rich Repeat Variant"/>
    <property type="match status" value="1"/>
</dbReference>
<comment type="pathway">
    <text evidence="2 5">Protein modification; protein ubiquitination.</text>
</comment>
<keyword evidence="3 5" id="KW-0808">Transferase</keyword>
<protein>
    <recommendedName>
        <fullName evidence="5 6">U-box domain-containing protein</fullName>
        <ecNumber evidence="5">2.3.2.27</ecNumber>
    </recommendedName>
    <alternativeName>
        <fullName evidence="5">RING-type E3 ubiquitin transferase PUB</fullName>
    </alternativeName>
</protein>
<evidence type="ECO:0000313" key="7">
    <source>
        <dbReference type="EMBL" id="KAJ4835819.1"/>
    </source>
</evidence>
<dbReference type="InterPro" id="IPR045185">
    <property type="entry name" value="PUB22/23/24-like"/>
</dbReference>
<dbReference type="SUPFAM" id="SSF48371">
    <property type="entry name" value="ARM repeat"/>
    <property type="match status" value="1"/>
</dbReference>
<gene>
    <name evidence="7" type="ORF">Tsubulata_031359</name>
</gene>
<dbReference type="OrthoDB" id="10064100at2759"/>
<dbReference type="PANTHER" id="PTHR22849:SF119">
    <property type="entry name" value="U-BOX DOMAIN-CONTAINING PROTEIN"/>
    <property type="match status" value="1"/>
</dbReference>
<evidence type="ECO:0000259" key="6">
    <source>
        <dbReference type="SMART" id="SM00504"/>
    </source>
</evidence>
<dbReference type="InterPro" id="IPR011989">
    <property type="entry name" value="ARM-like"/>
</dbReference>